<evidence type="ECO:0000313" key="1">
    <source>
        <dbReference type="EMBL" id="JAD18131.1"/>
    </source>
</evidence>
<protein>
    <submittedName>
        <fullName evidence="1">Uncharacterized protein</fullName>
    </submittedName>
</protein>
<dbReference type="EMBL" id="GBRH01279764">
    <property type="protein sequence ID" value="JAD18131.1"/>
    <property type="molecule type" value="Transcribed_RNA"/>
</dbReference>
<organism evidence="1">
    <name type="scientific">Arundo donax</name>
    <name type="common">Giant reed</name>
    <name type="synonym">Donax arundinaceus</name>
    <dbReference type="NCBI Taxonomy" id="35708"/>
    <lineage>
        <taxon>Eukaryota</taxon>
        <taxon>Viridiplantae</taxon>
        <taxon>Streptophyta</taxon>
        <taxon>Embryophyta</taxon>
        <taxon>Tracheophyta</taxon>
        <taxon>Spermatophyta</taxon>
        <taxon>Magnoliopsida</taxon>
        <taxon>Liliopsida</taxon>
        <taxon>Poales</taxon>
        <taxon>Poaceae</taxon>
        <taxon>PACMAD clade</taxon>
        <taxon>Arundinoideae</taxon>
        <taxon>Arundineae</taxon>
        <taxon>Arundo</taxon>
    </lineage>
</organism>
<dbReference type="AlphaFoldDB" id="A0A0A9TS63"/>
<accession>A0A0A9TS63</accession>
<reference evidence="1" key="1">
    <citation type="submission" date="2014-09" db="EMBL/GenBank/DDBJ databases">
        <authorList>
            <person name="Magalhaes I.L.F."/>
            <person name="Oliveira U."/>
            <person name="Santos F.R."/>
            <person name="Vidigal T.H.D.A."/>
            <person name="Brescovit A.D."/>
            <person name="Santos A.J."/>
        </authorList>
    </citation>
    <scope>NUCLEOTIDE SEQUENCE</scope>
    <source>
        <tissue evidence="1">Shoot tissue taken approximately 20 cm above the soil surface</tissue>
    </source>
</reference>
<proteinExistence type="predicted"/>
<reference evidence="1" key="2">
    <citation type="journal article" date="2015" name="Data Brief">
        <title>Shoot transcriptome of the giant reed, Arundo donax.</title>
        <authorList>
            <person name="Barrero R.A."/>
            <person name="Guerrero F.D."/>
            <person name="Moolhuijzen P."/>
            <person name="Goolsby J.A."/>
            <person name="Tidwell J."/>
            <person name="Bellgard S.E."/>
            <person name="Bellgard M.I."/>
        </authorList>
    </citation>
    <scope>NUCLEOTIDE SEQUENCE</scope>
    <source>
        <tissue evidence="1">Shoot tissue taken approximately 20 cm above the soil surface</tissue>
    </source>
</reference>
<sequence>MNYYKEKVAKLARQYIGLSHYLHTHRWI</sequence>
<name>A0A0A9TS63_ARUDO</name>